<keyword evidence="4" id="KW-1185">Reference proteome</keyword>
<dbReference type="SUPFAM" id="SSF51658">
    <property type="entry name" value="Xylose isomerase-like"/>
    <property type="match status" value="1"/>
</dbReference>
<dbReference type="Pfam" id="PF01261">
    <property type="entry name" value="AP_endonuc_2"/>
    <property type="match status" value="1"/>
</dbReference>
<comment type="caution">
    <text evidence="3">The sequence shown here is derived from an EMBL/GenBank/DDBJ whole genome shotgun (WGS) entry which is preliminary data.</text>
</comment>
<evidence type="ECO:0000256" key="1">
    <source>
        <dbReference type="SAM" id="MobiDB-lite"/>
    </source>
</evidence>
<evidence type="ECO:0000313" key="3">
    <source>
        <dbReference type="EMBL" id="EKP95069.1"/>
    </source>
</evidence>
<organism evidence="3 4">
    <name type="scientific">Thermaerobacter subterraneus DSM 13965</name>
    <dbReference type="NCBI Taxonomy" id="867903"/>
    <lineage>
        <taxon>Bacteria</taxon>
        <taxon>Bacillati</taxon>
        <taxon>Bacillota</taxon>
        <taxon>Clostridia</taxon>
        <taxon>Eubacteriales</taxon>
        <taxon>Clostridiales Family XVII. Incertae Sedis</taxon>
        <taxon>Thermaerobacter</taxon>
    </lineage>
</organism>
<dbReference type="InterPro" id="IPR013022">
    <property type="entry name" value="Xyl_isomerase-like_TIM-brl"/>
</dbReference>
<dbReference type="Proteomes" id="UP000005710">
    <property type="component" value="Unassembled WGS sequence"/>
</dbReference>
<dbReference type="eggNOG" id="COG1082">
    <property type="taxonomic scope" value="Bacteria"/>
</dbReference>
<dbReference type="RefSeq" id="WP_006903070.1">
    <property type="nucleotide sequence ID" value="NZ_JH976535.1"/>
</dbReference>
<dbReference type="PANTHER" id="PTHR12110:SF53">
    <property type="entry name" value="BLR5974 PROTEIN"/>
    <property type="match status" value="1"/>
</dbReference>
<dbReference type="Gene3D" id="3.20.20.150">
    <property type="entry name" value="Divalent-metal-dependent TIM barrel enzymes"/>
    <property type="match status" value="1"/>
</dbReference>
<gene>
    <name evidence="3" type="ORF">ThesuDRAFT_00798</name>
</gene>
<evidence type="ECO:0000259" key="2">
    <source>
        <dbReference type="Pfam" id="PF01261"/>
    </source>
</evidence>
<accession>K6Q264</accession>
<dbReference type="HOGENOM" id="CLU_865822_0_0_9"/>
<reference evidence="3" key="2">
    <citation type="submission" date="2012-10" db="EMBL/GenBank/DDBJ databases">
        <title>Improved high-quality draft of Thermaerobacter subterraneus C21, DSM 13965.</title>
        <authorList>
            <consortium name="DOE Joint Genome Institute"/>
            <person name="Eisen J."/>
            <person name="Huntemann M."/>
            <person name="Wei C.-L."/>
            <person name="Han J."/>
            <person name="Detter J.C."/>
            <person name="Han C."/>
            <person name="Tapia R."/>
            <person name="Chen A."/>
            <person name="Kyrpides N."/>
            <person name="Mavromatis K."/>
            <person name="Markowitz V."/>
            <person name="Szeto E."/>
            <person name="Ivanova N."/>
            <person name="Mikhailova N."/>
            <person name="Ovchinnikova G."/>
            <person name="Pagani I."/>
            <person name="Pati A."/>
            <person name="Goodwin L."/>
            <person name="Nordberg H.P."/>
            <person name="Cantor M.N."/>
            <person name="Hua S.X."/>
            <person name="Woyke T."/>
            <person name="Eisen J."/>
            <person name="Klenk H.-P."/>
        </authorList>
    </citation>
    <scope>NUCLEOTIDE SEQUENCE [LARGE SCALE GENOMIC DNA]</scope>
    <source>
        <strain evidence="3">DSM 13965</strain>
    </source>
</reference>
<dbReference type="EMBL" id="AENY02000002">
    <property type="protein sequence ID" value="EKP95069.1"/>
    <property type="molecule type" value="Genomic_DNA"/>
</dbReference>
<dbReference type="InterPro" id="IPR036237">
    <property type="entry name" value="Xyl_isomerase-like_sf"/>
</dbReference>
<name>K6Q264_9FIRM</name>
<proteinExistence type="predicted"/>
<dbReference type="PANTHER" id="PTHR12110">
    <property type="entry name" value="HYDROXYPYRUVATE ISOMERASE"/>
    <property type="match status" value="1"/>
</dbReference>
<dbReference type="STRING" id="867903.ThesuDRAFT_00798"/>
<feature type="region of interest" description="Disordered" evidence="1">
    <location>
        <begin position="1"/>
        <end position="29"/>
    </location>
</feature>
<feature type="domain" description="Xylose isomerase-like TIM barrel" evidence="2">
    <location>
        <begin position="61"/>
        <end position="308"/>
    </location>
</feature>
<protein>
    <submittedName>
        <fullName evidence="3">Sugar phosphate isomerase/epimerase</fullName>
    </submittedName>
</protein>
<keyword evidence="3" id="KW-0413">Isomerase</keyword>
<feature type="compositionally biased region" description="Pro residues" evidence="1">
    <location>
        <begin position="1"/>
        <end position="21"/>
    </location>
</feature>
<reference evidence="3" key="1">
    <citation type="submission" date="2010-10" db="EMBL/GenBank/DDBJ databases">
        <authorList>
            <consortium name="US DOE Joint Genome Institute (JGI-PGF)"/>
            <person name="Lucas S."/>
            <person name="Copeland A."/>
            <person name="Lapidus A."/>
            <person name="Bruce D."/>
            <person name="Goodwin L."/>
            <person name="Pitluck S."/>
            <person name="Kyrpides N."/>
            <person name="Mavromatis K."/>
            <person name="Detter J.C."/>
            <person name="Han C."/>
            <person name="Land M."/>
            <person name="Hauser L."/>
            <person name="Markowitz V."/>
            <person name="Cheng J.-F."/>
            <person name="Hugenholtz P."/>
            <person name="Woyke T."/>
            <person name="Wu D."/>
            <person name="Pukall R."/>
            <person name="Wahrenburg C."/>
            <person name="Brambilla E."/>
            <person name="Klenk H.-P."/>
            <person name="Eisen J.A."/>
        </authorList>
    </citation>
    <scope>NUCLEOTIDE SEQUENCE [LARGE SCALE GENOMIC DNA]</scope>
    <source>
        <strain evidence="3">DSM 13965</strain>
    </source>
</reference>
<sequence>MAEPPSTPPEPAPPAPVPPAAGRPRSPHPLLALPCRSLWRSRHRPEDPDRFLAALRDEARRLRRQGAGAVEFHADACVLDARYAASGPWREAGAVLAAEGLAATVHLPYVWPDLTALDQPVWEGSIASIVTALRATSPLAPLLAAVHPANYATQALVLATPADQRPGLLDELANRLVAALRRLQAEVPPATATALALENLEGMPWALFDAVARAAGVAVCLDVGHAVSNGDDPVQLARTLGGRIRGLHLHDAVPPAGQGTGGAAAGRAHLPLGQGSLRLPELAAALAETGFAGPVVLELEAGDALEAAVEKVRAAWSTAHR</sequence>
<evidence type="ECO:0000313" key="4">
    <source>
        <dbReference type="Proteomes" id="UP000005710"/>
    </source>
</evidence>
<dbReference type="InterPro" id="IPR050312">
    <property type="entry name" value="IolE/XylAMocC-like"/>
</dbReference>
<dbReference type="GO" id="GO:0016853">
    <property type="term" value="F:isomerase activity"/>
    <property type="evidence" value="ECO:0007669"/>
    <property type="project" value="UniProtKB-KW"/>
</dbReference>
<dbReference type="AlphaFoldDB" id="K6Q264"/>